<reference evidence="1 2" key="1">
    <citation type="submission" date="2014-05" db="EMBL/GenBank/DDBJ databases">
        <authorList>
            <person name="Sibley D."/>
            <person name="Venepally P."/>
            <person name="Karamycheva S."/>
            <person name="Hadjithomas M."/>
            <person name="Khan A."/>
            <person name="Brunk B."/>
            <person name="Roos D."/>
            <person name="Caler E."/>
            <person name="Lorenzi H."/>
        </authorList>
    </citation>
    <scope>NUCLEOTIDE SEQUENCE [LARGE SCALE GENOMIC DNA]</scope>
    <source>
        <strain evidence="1 2">RUB</strain>
    </source>
</reference>
<sequence length="41" mass="4931">MQEQRWSLRLDEKQREERVSALLWVPVLQNASPHLLVGFNR</sequence>
<name>A0A086M8C7_TOXGO</name>
<evidence type="ECO:0000313" key="2">
    <source>
        <dbReference type="Proteomes" id="UP000028834"/>
    </source>
</evidence>
<comment type="caution">
    <text evidence="1">The sequence shown here is derived from an EMBL/GenBank/DDBJ whole genome shotgun (WGS) entry which is preliminary data.</text>
</comment>
<proteinExistence type="predicted"/>
<protein>
    <submittedName>
        <fullName evidence="1">Uncharacterized protein</fullName>
    </submittedName>
</protein>
<dbReference type="Proteomes" id="UP000028834">
    <property type="component" value="Unassembled WGS sequence"/>
</dbReference>
<organism evidence="1 2">
    <name type="scientific">Toxoplasma gondii RUB</name>
    <dbReference type="NCBI Taxonomy" id="935652"/>
    <lineage>
        <taxon>Eukaryota</taxon>
        <taxon>Sar</taxon>
        <taxon>Alveolata</taxon>
        <taxon>Apicomplexa</taxon>
        <taxon>Conoidasida</taxon>
        <taxon>Coccidia</taxon>
        <taxon>Eucoccidiorida</taxon>
        <taxon>Eimeriorina</taxon>
        <taxon>Sarcocystidae</taxon>
        <taxon>Toxoplasma</taxon>
    </lineage>
</organism>
<accession>A0A086M8C7</accession>
<dbReference type="AlphaFoldDB" id="A0A086M8C7"/>
<dbReference type="EMBL" id="AFYV02000396">
    <property type="protein sequence ID" value="KFG65145.1"/>
    <property type="molecule type" value="Genomic_DNA"/>
</dbReference>
<evidence type="ECO:0000313" key="1">
    <source>
        <dbReference type="EMBL" id="KFG65145.1"/>
    </source>
</evidence>
<dbReference type="VEuPathDB" id="ToxoDB:TGRUB_258760"/>
<gene>
    <name evidence="1" type="ORF">TGRUB_258760</name>
</gene>
<dbReference type="OrthoDB" id="10504766at2759"/>